<dbReference type="Proteomes" id="UP000629596">
    <property type="component" value="Unassembled WGS sequence"/>
</dbReference>
<dbReference type="InterPro" id="IPR029044">
    <property type="entry name" value="Nucleotide-diphossugar_trans"/>
</dbReference>
<evidence type="ECO:0000313" key="5">
    <source>
        <dbReference type="EMBL" id="RDU49044.1"/>
    </source>
</evidence>
<dbReference type="PANTHER" id="PTHR22916">
    <property type="entry name" value="GLYCOSYLTRANSFERASE"/>
    <property type="match status" value="1"/>
</dbReference>
<evidence type="ECO:0000256" key="2">
    <source>
        <dbReference type="ARBA" id="ARBA00022679"/>
    </source>
</evidence>
<keyword evidence="7" id="KW-1185">Reference proteome</keyword>
<proteinExistence type="predicted"/>
<evidence type="ECO:0000313" key="4">
    <source>
        <dbReference type="EMBL" id="MBC8602233.1"/>
    </source>
</evidence>
<reference evidence="5 6" key="1">
    <citation type="submission" date="2018-07" db="EMBL/GenBank/DDBJ databases">
        <title>Parabacteroides acidifaciens nov. sp., isolated from human feces.</title>
        <authorList>
            <person name="Wang Y.J."/>
        </authorList>
    </citation>
    <scope>NUCLEOTIDE SEQUENCE [LARGE SCALE GENOMIC DNA]</scope>
    <source>
        <strain evidence="5 6">426-9</strain>
    </source>
</reference>
<dbReference type="PANTHER" id="PTHR22916:SF51">
    <property type="entry name" value="GLYCOSYLTRANSFERASE EPSH-RELATED"/>
    <property type="match status" value="1"/>
</dbReference>
<name>A0A3D8HDJ1_9BACT</name>
<organism evidence="5 6">
    <name type="scientific">Parabacteroides acidifaciens</name>
    <dbReference type="NCBI Taxonomy" id="2290935"/>
    <lineage>
        <taxon>Bacteria</taxon>
        <taxon>Pseudomonadati</taxon>
        <taxon>Bacteroidota</taxon>
        <taxon>Bacteroidia</taxon>
        <taxon>Bacteroidales</taxon>
        <taxon>Tannerellaceae</taxon>
        <taxon>Parabacteroides</taxon>
    </lineage>
</organism>
<dbReference type="InterPro" id="IPR001173">
    <property type="entry name" value="Glyco_trans_2-like"/>
</dbReference>
<dbReference type="RefSeq" id="WP_115499739.1">
    <property type="nucleotide sequence ID" value="NZ_JACRTI010000024.1"/>
</dbReference>
<evidence type="ECO:0000259" key="3">
    <source>
        <dbReference type="Pfam" id="PF00535"/>
    </source>
</evidence>
<accession>A0A3D8HDJ1</accession>
<dbReference type="SUPFAM" id="SSF53448">
    <property type="entry name" value="Nucleotide-diphospho-sugar transferases"/>
    <property type="match status" value="1"/>
</dbReference>
<evidence type="ECO:0000313" key="6">
    <source>
        <dbReference type="Proteomes" id="UP000256321"/>
    </source>
</evidence>
<dbReference type="CDD" id="cd00761">
    <property type="entry name" value="Glyco_tranf_GTA_type"/>
    <property type="match status" value="1"/>
</dbReference>
<dbReference type="EMBL" id="JACRTI010000024">
    <property type="protein sequence ID" value="MBC8602233.1"/>
    <property type="molecule type" value="Genomic_DNA"/>
</dbReference>
<keyword evidence="1" id="KW-0328">Glycosyltransferase</keyword>
<feature type="domain" description="Glycosyltransferase 2-like" evidence="3">
    <location>
        <begin position="5"/>
        <end position="139"/>
    </location>
</feature>
<dbReference type="EMBL" id="QREV01000024">
    <property type="protein sequence ID" value="RDU49044.1"/>
    <property type="molecule type" value="Genomic_DNA"/>
</dbReference>
<evidence type="ECO:0000256" key="1">
    <source>
        <dbReference type="ARBA" id="ARBA00022676"/>
    </source>
</evidence>
<dbReference type="AlphaFoldDB" id="A0A3D8HDJ1"/>
<reference evidence="4 7" key="2">
    <citation type="submission" date="2020-08" db="EMBL/GenBank/DDBJ databases">
        <title>Genome public.</title>
        <authorList>
            <person name="Liu C."/>
            <person name="Sun Q."/>
        </authorList>
    </citation>
    <scope>NUCLEOTIDE SEQUENCE [LARGE SCALE GENOMIC DNA]</scope>
    <source>
        <strain evidence="4 7">426_9</strain>
    </source>
</reference>
<protein>
    <submittedName>
        <fullName evidence="5">Glycosyltransferase</fullName>
    </submittedName>
</protein>
<gene>
    <name evidence="5" type="ORF">DWU89_11235</name>
    <name evidence="4" type="ORF">H8784_10960</name>
</gene>
<keyword evidence="2 5" id="KW-0808">Transferase</keyword>
<dbReference type="Pfam" id="PF00535">
    <property type="entry name" value="Glycos_transf_2"/>
    <property type="match status" value="1"/>
</dbReference>
<comment type="caution">
    <text evidence="5">The sequence shown here is derived from an EMBL/GenBank/DDBJ whole genome shotgun (WGS) entry which is preliminary data.</text>
</comment>
<dbReference type="GO" id="GO:0016758">
    <property type="term" value="F:hexosyltransferase activity"/>
    <property type="evidence" value="ECO:0007669"/>
    <property type="project" value="UniProtKB-ARBA"/>
</dbReference>
<dbReference type="Gene3D" id="3.90.550.10">
    <property type="entry name" value="Spore Coat Polysaccharide Biosynthesis Protein SpsA, Chain A"/>
    <property type="match status" value="1"/>
</dbReference>
<dbReference type="Proteomes" id="UP000256321">
    <property type="component" value="Unassembled WGS sequence"/>
</dbReference>
<sequence length="284" mass="33757">MCMVSVIVPVYNTETYLSTCLQSLMGQTLYDMEFIIVDDGSTDSSVEIMDDFACRDSRFKIIRQANKGLGNARNAGLEVACGKYIAFVDSDDWVIYKSYERLVTEAEEYQTDILMAGLVYLYENGRKINPFRWRDKTVFQEVLTGRECFLELSKQHVFNPMVVVCLYRREFIGRHRFRFAPIFHEDALWSPIVVCSALRMKVIDFNFYGYRQHDASITHSKNPERYDSLLYVADKLYGYMQQNFTEEKDWELRYWFYDRLVWVYRFAQSLSNYKRIECYEKKSV</sequence>
<evidence type="ECO:0000313" key="7">
    <source>
        <dbReference type="Proteomes" id="UP000629596"/>
    </source>
</evidence>